<gene>
    <name evidence="1" type="ORF">GCM10009838_76080</name>
</gene>
<sequence length="125" mass="13866">MPEQPEFPARAEVLRRWRDVVAGATSREDGHRWAAPWVEGVASSPEDVMVLTGLQYLHGFDLVLEANGGYGHSASGAEGPYIKPPEEVEADLDHWLRQSALYDEDPPGYVARKIAAAQEALKRER</sequence>
<organism evidence="1 2">
    <name type="scientific">Catenulispora subtropica</name>
    <dbReference type="NCBI Taxonomy" id="450798"/>
    <lineage>
        <taxon>Bacteria</taxon>
        <taxon>Bacillati</taxon>
        <taxon>Actinomycetota</taxon>
        <taxon>Actinomycetes</taxon>
        <taxon>Catenulisporales</taxon>
        <taxon>Catenulisporaceae</taxon>
        <taxon>Catenulispora</taxon>
    </lineage>
</organism>
<protein>
    <submittedName>
        <fullName evidence="1">Uncharacterized protein</fullName>
    </submittedName>
</protein>
<comment type="caution">
    <text evidence="1">The sequence shown here is derived from an EMBL/GenBank/DDBJ whole genome shotgun (WGS) entry which is preliminary data.</text>
</comment>
<name>A0ABP5EJ41_9ACTN</name>
<dbReference type="EMBL" id="BAAAQM010000065">
    <property type="protein sequence ID" value="GAA1999446.1"/>
    <property type="molecule type" value="Genomic_DNA"/>
</dbReference>
<proteinExistence type="predicted"/>
<evidence type="ECO:0000313" key="1">
    <source>
        <dbReference type="EMBL" id="GAA1999446.1"/>
    </source>
</evidence>
<keyword evidence="2" id="KW-1185">Reference proteome</keyword>
<accession>A0ABP5EJ41</accession>
<dbReference type="Proteomes" id="UP001499854">
    <property type="component" value="Unassembled WGS sequence"/>
</dbReference>
<evidence type="ECO:0000313" key="2">
    <source>
        <dbReference type="Proteomes" id="UP001499854"/>
    </source>
</evidence>
<dbReference type="RefSeq" id="WP_344662054.1">
    <property type="nucleotide sequence ID" value="NZ_BAAAQM010000065.1"/>
</dbReference>
<reference evidence="2" key="1">
    <citation type="journal article" date="2019" name="Int. J. Syst. Evol. Microbiol.">
        <title>The Global Catalogue of Microorganisms (GCM) 10K type strain sequencing project: providing services to taxonomists for standard genome sequencing and annotation.</title>
        <authorList>
            <consortium name="The Broad Institute Genomics Platform"/>
            <consortium name="The Broad Institute Genome Sequencing Center for Infectious Disease"/>
            <person name="Wu L."/>
            <person name="Ma J."/>
        </authorList>
    </citation>
    <scope>NUCLEOTIDE SEQUENCE [LARGE SCALE GENOMIC DNA]</scope>
    <source>
        <strain evidence="2">JCM 16013</strain>
    </source>
</reference>